<proteinExistence type="predicted"/>
<reference evidence="2 3" key="1">
    <citation type="submission" date="2016-08" db="EMBL/GenBank/DDBJ databases">
        <title>A Parts List for Fungal Cellulosomes Revealed by Comparative Genomics.</title>
        <authorList>
            <consortium name="DOE Joint Genome Institute"/>
            <person name="Haitjema C.H."/>
            <person name="Gilmore S.P."/>
            <person name="Henske J.K."/>
            <person name="Solomon K.V."/>
            <person name="De Groot R."/>
            <person name="Kuo A."/>
            <person name="Mondo S.J."/>
            <person name="Salamov A.A."/>
            <person name="Labutti K."/>
            <person name="Zhao Z."/>
            <person name="Chiniquy J."/>
            <person name="Barry K."/>
            <person name="Brewer H.M."/>
            <person name="Purvine S.O."/>
            <person name="Wright A.T."/>
            <person name="Boxma B."/>
            <person name="Van Alen T."/>
            <person name="Hackstein J.H."/>
            <person name="Baker S.E."/>
            <person name="Grigoriev I.V."/>
            <person name="O'Malley M.A."/>
        </authorList>
    </citation>
    <scope>NUCLEOTIDE SEQUENCE [LARGE SCALE GENOMIC DNA]</scope>
    <source>
        <strain evidence="2 3">G1</strain>
    </source>
</reference>
<protein>
    <submittedName>
        <fullName evidence="2">Uncharacterized protein</fullName>
    </submittedName>
</protein>
<evidence type="ECO:0000313" key="2">
    <source>
        <dbReference type="EMBL" id="ORY24823.1"/>
    </source>
</evidence>
<dbReference type="OrthoDB" id="10553804at2759"/>
<dbReference type="EMBL" id="MCOG01000218">
    <property type="protein sequence ID" value="ORY24823.1"/>
    <property type="molecule type" value="Genomic_DNA"/>
</dbReference>
<dbReference type="AlphaFoldDB" id="A0A1Y2AQI5"/>
<keyword evidence="3" id="KW-1185">Reference proteome</keyword>
<dbReference type="Proteomes" id="UP000193920">
    <property type="component" value="Unassembled WGS sequence"/>
</dbReference>
<comment type="caution">
    <text evidence="2">The sequence shown here is derived from an EMBL/GenBank/DDBJ whole genome shotgun (WGS) entry which is preliminary data.</text>
</comment>
<name>A0A1Y2AQI5_9FUNG</name>
<evidence type="ECO:0000256" key="1">
    <source>
        <dbReference type="SAM" id="MobiDB-lite"/>
    </source>
</evidence>
<feature type="region of interest" description="Disordered" evidence="1">
    <location>
        <begin position="206"/>
        <end position="227"/>
    </location>
</feature>
<sequence length="267" mass="30458">MKNIMSEVEITEIKEAGDEDDFHENKFKFEEIIKNNNNNKNIDKEKIGKDSYPSKINTNYNNNINNTLSTRKRKETITTFNFKKYDTENELMDSENENIVPSTPKMSFSSRNMMSPMSTVSRNNNIIQTPKIDKMDNESINPLSIDINQLLMSQNFEFSDEEGEYSSETETIDNKIHSNGKTLHRASSISSTSTFQSAKSSWTEGHSFMEDSSLNHEPLSHSYGNSINGNSKDQLSLNDESWEVNSVCSSTSGFYSAQEEFFDANMD</sequence>
<organism evidence="2 3">
    <name type="scientific">Neocallimastix californiae</name>
    <dbReference type="NCBI Taxonomy" id="1754190"/>
    <lineage>
        <taxon>Eukaryota</taxon>
        <taxon>Fungi</taxon>
        <taxon>Fungi incertae sedis</taxon>
        <taxon>Chytridiomycota</taxon>
        <taxon>Chytridiomycota incertae sedis</taxon>
        <taxon>Neocallimastigomycetes</taxon>
        <taxon>Neocallimastigales</taxon>
        <taxon>Neocallimastigaceae</taxon>
        <taxon>Neocallimastix</taxon>
    </lineage>
</organism>
<gene>
    <name evidence="2" type="ORF">LY90DRAFT_113060</name>
</gene>
<accession>A0A1Y2AQI5</accession>
<evidence type="ECO:0000313" key="3">
    <source>
        <dbReference type="Proteomes" id="UP000193920"/>
    </source>
</evidence>